<dbReference type="PANTHER" id="PTHR45824">
    <property type="entry name" value="GH16843P"/>
    <property type="match status" value="1"/>
</dbReference>
<dbReference type="InterPro" id="IPR001251">
    <property type="entry name" value="CRAL-TRIO_dom"/>
</dbReference>
<evidence type="ECO:0000313" key="3">
    <source>
        <dbReference type="EMBL" id="KAL0954980.1"/>
    </source>
</evidence>
<feature type="domain" description="CRAL-TRIO" evidence="2">
    <location>
        <begin position="122"/>
        <end position="264"/>
    </location>
</feature>
<keyword evidence="4" id="KW-1185">Reference proteome</keyword>
<dbReference type="CDD" id="cd00170">
    <property type="entry name" value="SEC14"/>
    <property type="match status" value="1"/>
</dbReference>
<dbReference type="PROSITE" id="PS50191">
    <property type="entry name" value="CRAL_TRIO"/>
    <property type="match status" value="1"/>
</dbReference>
<dbReference type="PANTHER" id="PTHR45824:SF29">
    <property type="entry name" value="GH16843P"/>
    <property type="match status" value="1"/>
</dbReference>
<comment type="caution">
    <text evidence="3">The sequence shown here is derived from an EMBL/GenBank/DDBJ whole genome shotgun (WGS) entry which is preliminary data.</text>
</comment>
<gene>
    <name evidence="3" type="ORF">HGRIS_003910</name>
</gene>
<dbReference type="SUPFAM" id="SSF46938">
    <property type="entry name" value="CRAL/TRIO N-terminal domain"/>
    <property type="match status" value="1"/>
</dbReference>
<dbReference type="Proteomes" id="UP001556367">
    <property type="component" value="Unassembled WGS sequence"/>
</dbReference>
<dbReference type="Pfam" id="PF03765">
    <property type="entry name" value="CRAL_TRIO_N"/>
    <property type="match status" value="1"/>
</dbReference>
<proteinExistence type="predicted"/>
<accession>A0ABR3JGW7</accession>
<dbReference type="SMART" id="SM01100">
    <property type="entry name" value="CRAL_TRIO_N"/>
    <property type="match status" value="1"/>
</dbReference>
<reference evidence="4" key="1">
    <citation type="submission" date="2024-06" db="EMBL/GenBank/DDBJ databases">
        <title>Multi-omics analyses provide insights into the biosynthesis of the anticancer antibiotic pleurotin in Hohenbuehelia grisea.</title>
        <authorList>
            <person name="Weaver J.A."/>
            <person name="Alberti F."/>
        </authorList>
    </citation>
    <scope>NUCLEOTIDE SEQUENCE [LARGE SCALE GENOMIC DNA]</scope>
    <source>
        <strain evidence="4">T-177</strain>
    </source>
</reference>
<dbReference type="SMART" id="SM00516">
    <property type="entry name" value="SEC14"/>
    <property type="match status" value="1"/>
</dbReference>
<organism evidence="3 4">
    <name type="scientific">Hohenbuehelia grisea</name>
    <dbReference type="NCBI Taxonomy" id="104357"/>
    <lineage>
        <taxon>Eukaryota</taxon>
        <taxon>Fungi</taxon>
        <taxon>Dikarya</taxon>
        <taxon>Basidiomycota</taxon>
        <taxon>Agaricomycotina</taxon>
        <taxon>Agaricomycetes</taxon>
        <taxon>Agaricomycetidae</taxon>
        <taxon>Agaricales</taxon>
        <taxon>Pleurotineae</taxon>
        <taxon>Pleurotaceae</taxon>
        <taxon>Hohenbuehelia</taxon>
    </lineage>
</organism>
<evidence type="ECO:0000259" key="2">
    <source>
        <dbReference type="PROSITE" id="PS50191"/>
    </source>
</evidence>
<sequence length="338" mass="38557">MATENDEKKVYTAAPIPPAPVEDDPRKNLTEQEAQMYQTVLDHFSNPEFVIPHVDNGQLTEEEKFWLSRECLLRYLRATKWVVDKAIERLNVTLKWRREFGLYDHVTASHVEPEAVTGKEILYGYDVQGRPAFYMIPSRQNTDGAERQIQFAVWMLERSFDVMGPGVESIDLMINFADRAKNPSLGTARAVLHILQEHYPERLGLALIINVPFLVNAFFKLITPFIDPITRAKMKFNPAPVADGIFKPELLMREWWNGDVDFSYEHAKYWPALVAMCDENKRQWMAKWRAMGATVGLSEWKYKGGKTVSGDVGVAPLTEKVQANQEVVEVPQGEALAA</sequence>
<dbReference type="Gene3D" id="3.40.525.10">
    <property type="entry name" value="CRAL-TRIO lipid binding domain"/>
    <property type="match status" value="1"/>
</dbReference>
<evidence type="ECO:0000256" key="1">
    <source>
        <dbReference type="SAM" id="MobiDB-lite"/>
    </source>
</evidence>
<dbReference type="EMBL" id="JASNQZ010000007">
    <property type="protein sequence ID" value="KAL0954980.1"/>
    <property type="molecule type" value="Genomic_DNA"/>
</dbReference>
<feature type="compositionally biased region" description="Basic and acidic residues" evidence="1">
    <location>
        <begin position="1"/>
        <end position="10"/>
    </location>
</feature>
<feature type="region of interest" description="Disordered" evidence="1">
    <location>
        <begin position="1"/>
        <end position="24"/>
    </location>
</feature>
<dbReference type="Pfam" id="PF00650">
    <property type="entry name" value="CRAL_TRIO"/>
    <property type="match status" value="1"/>
</dbReference>
<name>A0ABR3JGW7_9AGAR</name>
<dbReference type="InterPro" id="IPR036865">
    <property type="entry name" value="CRAL-TRIO_dom_sf"/>
</dbReference>
<evidence type="ECO:0000313" key="4">
    <source>
        <dbReference type="Proteomes" id="UP001556367"/>
    </source>
</evidence>
<dbReference type="InterPro" id="IPR052578">
    <property type="entry name" value="PI_Transfer_CRAL-TRIO"/>
</dbReference>
<dbReference type="InterPro" id="IPR011074">
    <property type="entry name" value="CRAL/TRIO_N_dom"/>
</dbReference>
<dbReference type="SUPFAM" id="SSF52087">
    <property type="entry name" value="CRAL/TRIO domain"/>
    <property type="match status" value="1"/>
</dbReference>
<protein>
    <recommendedName>
        <fullName evidence="2">CRAL-TRIO domain-containing protein</fullName>
    </recommendedName>
</protein>
<dbReference type="InterPro" id="IPR036273">
    <property type="entry name" value="CRAL/TRIO_N_dom_sf"/>
</dbReference>